<protein>
    <submittedName>
        <fullName evidence="5">Uncharacterized protein</fullName>
    </submittedName>
</protein>
<dbReference type="GO" id="GO:0016705">
    <property type="term" value="F:oxidoreductase activity, acting on paired donors, with incorporation or reduction of molecular oxygen"/>
    <property type="evidence" value="ECO:0007669"/>
    <property type="project" value="InterPro"/>
</dbReference>
<dbReference type="PANTHER" id="PTHR24300">
    <property type="entry name" value="CYTOCHROME P450 508A4-RELATED"/>
    <property type="match status" value="1"/>
</dbReference>
<dbReference type="InterPro" id="IPR001128">
    <property type="entry name" value="Cyt_P450"/>
</dbReference>
<sequence length="347" mass="39439">MLNLGVWSLTGIVVGVLVVALLVLMIIGCVLSKREIPGIPPGPSFLPLVGNVIDMSWKYRTRKYKYFEKMEKKYGSVYRLYFGRQLLIFLNDMDSVKEAFVIKRYLYRQTHGEVLGGSPAFLIEASHGEGPLTPINMLPQLLYLPGARGKFKKLIAGAELTKTYISKRIVEHKKTWNKDKPRDLIDCGLAAIADADSQEFNNRILMYIFFDMFIAGSDTIANSMDWAFLHMIVNTDTQIKCQKEIDEVVGSERRVVWADKPNMPYCTATLMECLRYSNVAMTSLPHTATKDTMIKGFVIPKGSIILAGINSIHHDENLWEKPEQFKPERFIDGDGKIIHNEKDQRLI</sequence>
<dbReference type="Gene3D" id="1.10.630.10">
    <property type="entry name" value="Cytochrome P450"/>
    <property type="match status" value="2"/>
</dbReference>
<dbReference type="RefSeq" id="XP_009057313.1">
    <property type="nucleotide sequence ID" value="XM_009059065.1"/>
</dbReference>
<dbReference type="GO" id="GO:0020037">
    <property type="term" value="F:heme binding"/>
    <property type="evidence" value="ECO:0007669"/>
    <property type="project" value="InterPro"/>
</dbReference>
<dbReference type="InterPro" id="IPR050182">
    <property type="entry name" value="Cytochrome_P450_fam2"/>
</dbReference>
<evidence type="ECO:0000256" key="4">
    <source>
        <dbReference type="SAM" id="Phobius"/>
    </source>
</evidence>
<keyword evidence="4" id="KW-0472">Membrane</keyword>
<dbReference type="CTD" id="20239224"/>
<evidence type="ECO:0000313" key="5">
    <source>
        <dbReference type="EMBL" id="ESO92004.1"/>
    </source>
</evidence>
<evidence type="ECO:0000313" key="6">
    <source>
        <dbReference type="Proteomes" id="UP000030746"/>
    </source>
</evidence>
<evidence type="ECO:0000256" key="3">
    <source>
        <dbReference type="ARBA" id="ARBA00023004"/>
    </source>
</evidence>
<keyword evidence="4" id="KW-0812">Transmembrane</keyword>
<dbReference type="STRING" id="225164.V4BSM8"/>
<keyword evidence="3" id="KW-0408">Iron</keyword>
<dbReference type="SUPFAM" id="SSF48264">
    <property type="entry name" value="Cytochrome P450"/>
    <property type="match status" value="1"/>
</dbReference>
<dbReference type="HOGENOM" id="CLU_799945_0_0_1"/>
<dbReference type="AlphaFoldDB" id="V4BSM8"/>
<dbReference type="Proteomes" id="UP000030746">
    <property type="component" value="Unassembled WGS sequence"/>
</dbReference>
<dbReference type="InterPro" id="IPR002401">
    <property type="entry name" value="Cyt_P450_E_grp-I"/>
</dbReference>
<gene>
    <name evidence="5" type="ORF">LOTGIDRAFT_163010</name>
</gene>
<dbReference type="GeneID" id="20239224"/>
<dbReference type="InterPro" id="IPR036396">
    <property type="entry name" value="Cyt_P450_sf"/>
</dbReference>
<accession>V4BSM8</accession>
<keyword evidence="2" id="KW-0479">Metal-binding</keyword>
<name>V4BSM8_LOTGI</name>
<reference evidence="5 6" key="1">
    <citation type="journal article" date="2013" name="Nature">
        <title>Insights into bilaterian evolution from three spiralian genomes.</title>
        <authorList>
            <person name="Simakov O."/>
            <person name="Marletaz F."/>
            <person name="Cho S.J."/>
            <person name="Edsinger-Gonzales E."/>
            <person name="Havlak P."/>
            <person name="Hellsten U."/>
            <person name="Kuo D.H."/>
            <person name="Larsson T."/>
            <person name="Lv J."/>
            <person name="Arendt D."/>
            <person name="Savage R."/>
            <person name="Osoegawa K."/>
            <person name="de Jong P."/>
            <person name="Grimwood J."/>
            <person name="Chapman J.A."/>
            <person name="Shapiro H."/>
            <person name="Aerts A."/>
            <person name="Otillar R.P."/>
            <person name="Terry A.Y."/>
            <person name="Boore J.L."/>
            <person name="Grigoriev I.V."/>
            <person name="Lindberg D.R."/>
            <person name="Seaver E.C."/>
            <person name="Weisblat D.A."/>
            <person name="Putnam N.H."/>
            <person name="Rokhsar D.S."/>
        </authorList>
    </citation>
    <scope>NUCLEOTIDE SEQUENCE [LARGE SCALE GENOMIC DNA]</scope>
</reference>
<dbReference type="KEGG" id="lgi:LOTGIDRAFT_163010"/>
<evidence type="ECO:0000256" key="1">
    <source>
        <dbReference type="ARBA" id="ARBA00010617"/>
    </source>
</evidence>
<dbReference type="PRINTS" id="PR00463">
    <property type="entry name" value="EP450I"/>
</dbReference>
<dbReference type="EMBL" id="KB202163">
    <property type="protein sequence ID" value="ESO92004.1"/>
    <property type="molecule type" value="Genomic_DNA"/>
</dbReference>
<organism evidence="5 6">
    <name type="scientific">Lottia gigantea</name>
    <name type="common">Giant owl limpet</name>
    <dbReference type="NCBI Taxonomy" id="225164"/>
    <lineage>
        <taxon>Eukaryota</taxon>
        <taxon>Metazoa</taxon>
        <taxon>Spiralia</taxon>
        <taxon>Lophotrochozoa</taxon>
        <taxon>Mollusca</taxon>
        <taxon>Gastropoda</taxon>
        <taxon>Patellogastropoda</taxon>
        <taxon>Lottioidea</taxon>
        <taxon>Lottiidae</taxon>
        <taxon>Lottia</taxon>
    </lineage>
</organism>
<dbReference type="OMA" id="NTHWNAD"/>
<feature type="transmembrane region" description="Helical" evidence="4">
    <location>
        <begin position="6"/>
        <end position="31"/>
    </location>
</feature>
<evidence type="ECO:0000256" key="2">
    <source>
        <dbReference type="ARBA" id="ARBA00022723"/>
    </source>
</evidence>
<dbReference type="GO" id="GO:0005506">
    <property type="term" value="F:iron ion binding"/>
    <property type="evidence" value="ECO:0007669"/>
    <property type="project" value="InterPro"/>
</dbReference>
<comment type="similarity">
    <text evidence="1">Belongs to the cytochrome P450 family.</text>
</comment>
<keyword evidence="6" id="KW-1185">Reference proteome</keyword>
<dbReference type="Pfam" id="PF00067">
    <property type="entry name" value="p450"/>
    <property type="match status" value="2"/>
</dbReference>
<keyword evidence="4" id="KW-1133">Transmembrane helix</keyword>
<dbReference type="GO" id="GO:0004497">
    <property type="term" value="F:monooxygenase activity"/>
    <property type="evidence" value="ECO:0007669"/>
    <property type="project" value="InterPro"/>
</dbReference>
<proteinExistence type="inferred from homology"/>
<dbReference type="OrthoDB" id="1055148at2759"/>